<dbReference type="InterPro" id="IPR005580">
    <property type="entry name" value="DbpA/CsdA_RNA-bd_dom"/>
</dbReference>
<dbReference type="NCBIfam" id="NF008744">
    <property type="entry name" value="PRK11776.1"/>
    <property type="match status" value="1"/>
</dbReference>
<dbReference type="InterPro" id="IPR000629">
    <property type="entry name" value="RNA-helicase_DEAD-box_CS"/>
</dbReference>
<proteinExistence type="predicted"/>
<gene>
    <name evidence="7" type="ORF">MNB_SV-6-865</name>
</gene>
<dbReference type="Gene3D" id="3.30.70.330">
    <property type="match status" value="1"/>
</dbReference>
<reference evidence="7" key="1">
    <citation type="submission" date="2016-10" db="EMBL/GenBank/DDBJ databases">
        <authorList>
            <person name="de Groot N.N."/>
        </authorList>
    </citation>
    <scope>NUCLEOTIDE SEQUENCE</scope>
</reference>
<dbReference type="GO" id="GO:0005829">
    <property type="term" value="C:cytosol"/>
    <property type="evidence" value="ECO:0007669"/>
    <property type="project" value="TreeGrafter"/>
</dbReference>
<dbReference type="Pfam" id="PF00270">
    <property type="entry name" value="DEAD"/>
    <property type="match status" value="1"/>
</dbReference>
<evidence type="ECO:0000256" key="4">
    <source>
        <dbReference type="ARBA" id="ARBA00022840"/>
    </source>
</evidence>
<dbReference type="AlphaFoldDB" id="A0A1W1BJ53"/>
<organism evidence="7">
    <name type="scientific">hydrothermal vent metagenome</name>
    <dbReference type="NCBI Taxonomy" id="652676"/>
    <lineage>
        <taxon>unclassified sequences</taxon>
        <taxon>metagenomes</taxon>
        <taxon>ecological metagenomes</taxon>
    </lineage>
</organism>
<dbReference type="GO" id="GO:0003676">
    <property type="term" value="F:nucleic acid binding"/>
    <property type="evidence" value="ECO:0007669"/>
    <property type="project" value="InterPro"/>
</dbReference>
<dbReference type="PROSITE" id="PS51194">
    <property type="entry name" value="HELICASE_CTER"/>
    <property type="match status" value="1"/>
</dbReference>
<keyword evidence="4" id="KW-0067">ATP-binding</keyword>
<dbReference type="CDD" id="cd18787">
    <property type="entry name" value="SF2_C_DEAD"/>
    <property type="match status" value="1"/>
</dbReference>
<dbReference type="GO" id="GO:0016787">
    <property type="term" value="F:hydrolase activity"/>
    <property type="evidence" value="ECO:0007669"/>
    <property type="project" value="UniProtKB-KW"/>
</dbReference>
<dbReference type="Pfam" id="PF00271">
    <property type="entry name" value="Helicase_C"/>
    <property type="match status" value="1"/>
</dbReference>
<dbReference type="PANTHER" id="PTHR47959:SF1">
    <property type="entry name" value="ATP-DEPENDENT RNA HELICASE DBPA"/>
    <property type="match status" value="1"/>
</dbReference>
<dbReference type="InterPro" id="IPR027417">
    <property type="entry name" value="P-loop_NTPase"/>
</dbReference>
<accession>A0A1W1BJ53</accession>
<sequence length="454" mass="51208">MSRFDTISKLSKPIIKNLNQLNYVTMTPIQEATIPLLLDDRDIIAQAKTGSGKTAAFGIPTIDSIDTTSYNPQALILSPTRELADQVAKELRRLARYRENLKIITLCGGTPMAPQISSLSRGAHIIIGTPGRLQDHLSRETIYLKEIKKVVLDEADRMLDMGFYDEIKKIISNLPRDRHSMLFSATYPANIEKLSKEILKDPTMIEIDTTHQDSAIEELAFEVSYENKSDALLSILKSYRPQRAILFCNTKVQTIEVADFLQDRGFSASDLQGDLDQRERNETLLKFANGSTRVLVATDVASRGLDVKDISLVINYDIPHKPDIYTHRIGRTARAGSDGIAITLYTRREKEKLQEFSTDIKYLPLSDLKVEKRYNMEANYTTVSINGGKKSKLRPGDILGTLIKEIGIPVEHIGKIDIFEFFSYVAIDNRSIPKAIDGLKNSKIKKRKFKSWII</sequence>
<dbReference type="SUPFAM" id="SSF52540">
    <property type="entry name" value="P-loop containing nucleoside triphosphate hydrolases"/>
    <property type="match status" value="1"/>
</dbReference>
<dbReference type="InterPro" id="IPR011545">
    <property type="entry name" value="DEAD/DEAH_box_helicase_dom"/>
</dbReference>
<dbReference type="PROSITE" id="PS51192">
    <property type="entry name" value="HELICASE_ATP_BIND_1"/>
    <property type="match status" value="1"/>
</dbReference>
<evidence type="ECO:0000259" key="6">
    <source>
        <dbReference type="PROSITE" id="PS51194"/>
    </source>
</evidence>
<dbReference type="InterPro" id="IPR044742">
    <property type="entry name" value="DEAD/DEAH_RhlB"/>
</dbReference>
<dbReference type="Gene3D" id="3.40.50.300">
    <property type="entry name" value="P-loop containing nucleotide triphosphate hydrolases"/>
    <property type="match status" value="2"/>
</dbReference>
<evidence type="ECO:0000259" key="5">
    <source>
        <dbReference type="PROSITE" id="PS51192"/>
    </source>
</evidence>
<feature type="domain" description="Helicase C-terminal" evidence="6">
    <location>
        <begin position="228"/>
        <end position="376"/>
    </location>
</feature>
<keyword evidence="2" id="KW-0378">Hydrolase</keyword>
<dbReference type="GO" id="GO:0005524">
    <property type="term" value="F:ATP binding"/>
    <property type="evidence" value="ECO:0007669"/>
    <property type="project" value="UniProtKB-KW"/>
</dbReference>
<keyword evidence="1" id="KW-0547">Nucleotide-binding</keyword>
<dbReference type="SMART" id="SM00487">
    <property type="entry name" value="DEXDc"/>
    <property type="match status" value="1"/>
</dbReference>
<evidence type="ECO:0000256" key="3">
    <source>
        <dbReference type="ARBA" id="ARBA00022806"/>
    </source>
</evidence>
<keyword evidence="3 7" id="KW-0347">Helicase</keyword>
<evidence type="ECO:0000256" key="1">
    <source>
        <dbReference type="ARBA" id="ARBA00022741"/>
    </source>
</evidence>
<dbReference type="Pfam" id="PF03880">
    <property type="entry name" value="DbpA"/>
    <property type="match status" value="1"/>
</dbReference>
<dbReference type="InterPro" id="IPR050079">
    <property type="entry name" value="DEAD_box_RNA_helicase"/>
</dbReference>
<dbReference type="InterPro" id="IPR001650">
    <property type="entry name" value="Helicase_C-like"/>
</dbReference>
<dbReference type="EMBL" id="FPHC01000029">
    <property type="protein sequence ID" value="SFV53562.1"/>
    <property type="molecule type" value="Genomic_DNA"/>
</dbReference>
<dbReference type="CDD" id="cd00268">
    <property type="entry name" value="DEADc"/>
    <property type="match status" value="1"/>
</dbReference>
<dbReference type="GO" id="GO:0003724">
    <property type="term" value="F:RNA helicase activity"/>
    <property type="evidence" value="ECO:0007669"/>
    <property type="project" value="TreeGrafter"/>
</dbReference>
<evidence type="ECO:0000256" key="2">
    <source>
        <dbReference type="ARBA" id="ARBA00022801"/>
    </source>
</evidence>
<name>A0A1W1BJ53_9ZZZZ</name>
<dbReference type="SMART" id="SM00490">
    <property type="entry name" value="HELICc"/>
    <property type="match status" value="1"/>
</dbReference>
<dbReference type="PROSITE" id="PS00039">
    <property type="entry name" value="DEAD_ATP_HELICASE"/>
    <property type="match status" value="1"/>
</dbReference>
<dbReference type="InterPro" id="IPR012677">
    <property type="entry name" value="Nucleotide-bd_a/b_plait_sf"/>
</dbReference>
<protein>
    <submittedName>
        <fullName evidence="7">ATP-dependent 23S rRNA helicase DbpA</fullName>
    </submittedName>
</protein>
<feature type="domain" description="Helicase ATP-binding" evidence="5">
    <location>
        <begin position="34"/>
        <end position="205"/>
    </location>
</feature>
<dbReference type="InterPro" id="IPR014001">
    <property type="entry name" value="Helicase_ATP-bd"/>
</dbReference>
<dbReference type="PANTHER" id="PTHR47959">
    <property type="entry name" value="ATP-DEPENDENT RNA HELICASE RHLE-RELATED"/>
    <property type="match status" value="1"/>
</dbReference>
<evidence type="ECO:0000313" key="7">
    <source>
        <dbReference type="EMBL" id="SFV53562.1"/>
    </source>
</evidence>